<dbReference type="InterPro" id="IPR003856">
    <property type="entry name" value="LPS_length_determ_N"/>
</dbReference>
<dbReference type="AlphaFoldDB" id="K1U406"/>
<dbReference type="PANTHER" id="PTHR32309">
    <property type="entry name" value="TYROSINE-PROTEIN KINASE"/>
    <property type="match status" value="1"/>
</dbReference>
<evidence type="ECO:0000256" key="4">
    <source>
        <dbReference type="ARBA" id="ARBA00022989"/>
    </source>
</evidence>
<proteinExistence type="predicted"/>
<evidence type="ECO:0000256" key="3">
    <source>
        <dbReference type="ARBA" id="ARBA00022692"/>
    </source>
</evidence>
<keyword evidence="3 6" id="KW-0812">Transmembrane</keyword>
<gene>
    <name evidence="8" type="ORF">LEA_09925</name>
</gene>
<feature type="non-terminal residue" evidence="8">
    <location>
        <position position="141"/>
    </location>
</feature>
<dbReference type="GO" id="GO:0004713">
    <property type="term" value="F:protein tyrosine kinase activity"/>
    <property type="evidence" value="ECO:0007669"/>
    <property type="project" value="TreeGrafter"/>
</dbReference>
<dbReference type="GO" id="GO:0005886">
    <property type="term" value="C:plasma membrane"/>
    <property type="evidence" value="ECO:0007669"/>
    <property type="project" value="UniProtKB-SubCell"/>
</dbReference>
<dbReference type="Pfam" id="PF02706">
    <property type="entry name" value="Wzz"/>
    <property type="match status" value="1"/>
</dbReference>
<evidence type="ECO:0000256" key="6">
    <source>
        <dbReference type="SAM" id="Phobius"/>
    </source>
</evidence>
<feature type="transmembrane region" description="Helical" evidence="6">
    <location>
        <begin position="31"/>
        <end position="49"/>
    </location>
</feature>
<sequence length="141" mass="16096">MTERTINPQPAEETTGNVTLHDILRMVAANWYWFVISAAVCLGAAYYYLASTPRIYSRTATILVKDSRKGGDTDLAAFSDLAGFQNRRSVDNEVFILQSRRLMSEVVRRLGLTTDYSVRDRLRTRDLYGQSPLHVRFIDET</sequence>
<keyword evidence="5 6" id="KW-0472">Membrane</keyword>
<protein>
    <recommendedName>
        <fullName evidence="7">Polysaccharide chain length determinant N-terminal domain-containing protein</fullName>
    </recommendedName>
</protein>
<reference evidence="8" key="1">
    <citation type="journal article" date="2013" name="Environ. Microbiol.">
        <title>Microbiota from the distal guts of lean and obese adolescents exhibit partial functional redundancy besides clear differences in community structure.</title>
        <authorList>
            <person name="Ferrer M."/>
            <person name="Ruiz A."/>
            <person name="Lanza F."/>
            <person name="Haange S.B."/>
            <person name="Oberbach A."/>
            <person name="Till H."/>
            <person name="Bargiela R."/>
            <person name="Campoy C."/>
            <person name="Segura M.T."/>
            <person name="Richter M."/>
            <person name="von Bergen M."/>
            <person name="Seifert J."/>
            <person name="Suarez A."/>
        </authorList>
    </citation>
    <scope>NUCLEOTIDE SEQUENCE</scope>
</reference>
<organism evidence="8">
    <name type="scientific">human gut metagenome</name>
    <dbReference type="NCBI Taxonomy" id="408170"/>
    <lineage>
        <taxon>unclassified sequences</taxon>
        <taxon>metagenomes</taxon>
        <taxon>organismal metagenomes</taxon>
    </lineage>
</organism>
<accession>K1U406</accession>
<comment type="caution">
    <text evidence="8">The sequence shown here is derived from an EMBL/GenBank/DDBJ whole genome shotgun (WGS) entry which is preliminary data.</text>
</comment>
<evidence type="ECO:0000256" key="2">
    <source>
        <dbReference type="ARBA" id="ARBA00022475"/>
    </source>
</evidence>
<name>K1U406_9ZZZZ</name>
<comment type="subcellular location">
    <subcellularLocation>
        <location evidence="1">Cell membrane</location>
        <topology evidence="1">Multi-pass membrane protein</topology>
    </subcellularLocation>
</comment>
<keyword evidence="2" id="KW-1003">Cell membrane</keyword>
<keyword evidence="4 6" id="KW-1133">Transmembrane helix</keyword>
<dbReference type="InterPro" id="IPR050445">
    <property type="entry name" value="Bact_polysacc_biosynth/exp"/>
</dbReference>
<feature type="domain" description="Polysaccharide chain length determinant N-terminal" evidence="7">
    <location>
        <begin position="18"/>
        <end position="109"/>
    </location>
</feature>
<evidence type="ECO:0000313" key="8">
    <source>
        <dbReference type="EMBL" id="EKC66221.1"/>
    </source>
</evidence>
<evidence type="ECO:0000256" key="5">
    <source>
        <dbReference type="ARBA" id="ARBA00023136"/>
    </source>
</evidence>
<dbReference type="EMBL" id="AJWY01006664">
    <property type="protein sequence ID" value="EKC66221.1"/>
    <property type="molecule type" value="Genomic_DNA"/>
</dbReference>
<evidence type="ECO:0000259" key="7">
    <source>
        <dbReference type="Pfam" id="PF02706"/>
    </source>
</evidence>
<dbReference type="PANTHER" id="PTHR32309:SF13">
    <property type="entry name" value="FERRIC ENTEROBACTIN TRANSPORT PROTEIN FEPE"/>
    <property type="match status" value="1"/>
</dbReference>
<evidence type="ECO:0000256" key="1">
    <source>
        <dbReference type="ARBA" id="ARBA00004651"/>
    </source>
</evidence>